<dbReference type="AlphaFoldDB" id="A0A0G4FEE4"/>
<feature type="domain" description="EF-hand" evidence="2">
    <location>
        <begin position="319"/>
        <end position="354"/>
    </location>
</feature>
<protein>
    <recommendedName>
        <fullName evidence="2">EF-hand domain-containing protein</fullName>
    </recommendedName>
</protein>
<dbReference type="OrthoDB" id="660555at2759"/>
<dbReference type="SUPFAM" id="SSF52058">
    <property type="entry name" value="L domain-like"/>
    <property type="match status" value="1"/>
</dbReference>
<dbReference type="InterPro" id="IPR032675">
    <property type="entry name" value="LRR_dom_sf"/>
</dbReference>
<dbReference type="EMBL" id="CDMY01000419">
    <property type="protein sequence ID" value="CEM11565.1"/>
    <property type="molecule type" value="Genomic_DNA"/>
</dbReference>
<dbReference type="PhylomeDB" id="A0A0G4FEE4"/>
<keyword evidence="4" id="KW-1185">Reference proteome</keyword>
<dbReference type="VEuPathDB" id="CryptoDB:Vbra_1067"/>
<evidence type="ECO:0000256" key="1">
    <source>
        <dbReference type="SAM" id="Phobius"/>
    </source>
</evidence>
<dbReference type="InterPro" id="IPR018247">
    <property type="entry name" value="EF_Hand_1_Ca_BS"/>
</dbReference>
<accession>A0A0G4FEE4</accession>
<dbReference type="PROSITE" id="PS00018">
    <property type="entry name" value="EF_HAND_1"/>
    <property type="match status" value="1"/>
</dbReference>
<gene>
    <name evidence="3" type="ORF">Vbra_1067</name>
</gene>
<dbReference type="Gene3D" id="3.80.10.10">
    <property type="entry name" value="Ribonuclease Inhibitor"/>
    <property type="match status" value="1"/>
</dbReference>
<evidence type="ECO:0000259" key="2">
    <source>
        <dbReference type="PROSITE" id="PS50222"/>
    </source>
</evidence>
<evidence type="ECO:0000313" key="3">
    <source>
        <dbReference type="EMBL" id="CEM11565.1"/>
    </source>
</evidence>
<organism evidence="3 4">
    <name type="scientific">Vitrella brassicaformis (strain CCMP3155)</name>
    <dbReference type="NCBI Taxonomy" id="1169540"/>
    <lineage>
        <taxon>Eukaryota</taxon>
        <taxon>Sar</taxon>
        <taxon>Alveolata</taxon>
        <taxon>Colpodellida</taxon>
        <taxon>Vitrellaceae</taxon>
        <taxon>Vitrella</taxon>
    </lineage>
</organism>
<dbReference type="PROSITE" id="PS50222">
    <property type="entry name" value="EF_HAND_2"/>
    <property type="match status" value="1"/>
</dbReference>
<dbReference type="InParanoid" id="A0A0G4FEE4"/>
<name>A0A0G4FEE4_VITBC</name>
<dbReference type="Proteomes" id="UP000041254">
    <property type="component" value="Unassembled WGS sequence"/>
</dbReference>
<keyword evidence="1" id="KW-0812">Transmembrane</keyword>
<keyword evidence="1" id="KW-1133">Transmembrane helix</keyword>
<keyword evidence="1" id="KW-0472">Membrane</keyword>
<proteinExistence type="predicted"/>
<dbReference type="GO" id="GO:0005509">
    <property type="term" value="F:calcium ion binding"/>
    <property type="evidence" value="ECO:0007669"/>
    <property type="project" value="InterPro"/>
</dbReference>
<reference evidence="3 4" key="1">
    <citation type="submission" date="2014-11" db="EMBL/GenBank/DDBJ databases">
        <authorList>
            <person name="Zhu J."/>
            <person name="Qi W."/>
            <person name="Song R."/>
        </authorList>
    </citation>
    <scope>NUCLEOTIDE SEQUENCE [LARGE SCALE GENOMIC DNA]</scope>
</reference>
<dbReference type="InterPro" id="IPR002048">
    <property type="entry name" value="EF_hand_dom"/>
</dbReference>
<evidence type="ECO:0000313" key="4">
    <source>
        <dbReference type="Proteomes" id="UP000041254"/>
    </source>
</evidence>
<feature type="transmembrane region" description="Helical" evidence="1">
    <location>
        <begin position="64"/>
        <end position="85"/>
    </location>
</feature>
<sequence length="408" mass="45830">MAEAKLSEKLSSEGFDIDTPKNVEEQLVRQWTPQKLTPVLLRGLAAKMESMKTNERIRWYERNVLFPILCCWAVVTWTSLGFLLFQLARAGTECSKVSGYEHCILKTYPPFGPRRSQVNKNKRGVPLPCNCRYYSGDRREQLISNEAFARGFETYTTIQGADLTFEGAPALVNALQTGDVENVDRIPPSIGNQRFMVFLVLTWSQLTSIPKEVCLLSNLVYLAVDWSNLDGTTFPDCLWLMPRLEKADFSYGNIAALPSSLAGSTSFKHFSLRGNPICHNGWMDAVSGAVAEFFDRLISPPCRSTSSVGEELTGTECTPACRVVIDWFDALDQDQNGILCWDEVGLILQRTSLTYKRFLKLLKTHQPWTAPYYECANFNTIGIWMTGGESNCQQCPYVLLPLLPVPLG</sequence>